<sequence length="92" mass="9994">MRSMQQQENREKEKAAGKVVGAHGFVNAGKMQRLYDACDMVFSSGRTGLPTPRQLGWLQGILGFGVLDTPDDLRVAGAPYLGPELLIDLDSC</sequence>
<evidence type="ECO:0000313" key="2">
    <source>
        <dbReference type="Proteomes" id="UP000287651"/>
    </source>
</evidence>
<protein>
    <submittedName>
        <fullName evidence="1">Uncharacterized protein</fullName>
    </submittedName>
</protein>
<evidence type="ECO:0000313" key="1">
    <source>
        <dbReference type="EMBL" id="RRT50068.1"/>
    </source>
</evidence>
<dbReference type="EMBL" id="AMZH03012971">
    <property type="protein sequence ID" value="RRT50068.1"/>
    <property type="molecule type" value="Genomic_DNA"/>
</dbReference>
<accession>A0A426YEB8</accession>
<reference evidence="1 2" key="1">
    <citation type="journal article" date="2014" name="Agronomy (Basel)">
        <title>A Draft Genome Sequence for Ensete ventricosum, the Drought-Tolerant Tree Against Hunger.</title>
        <authorList>
            <person name="Harrison J."/>
            <person name="Moore K.A."/>
            <person name="Paszkiewicz K."/>
            <person name="Jones T."/>
            <person name="Grant M."/>
            <person name="Ambacheew D."/>
            <person name="Muzemil S."/>
            <person name="Studholme D.J."/>
        </authorList>
    </citation>
    <scope>NUCLEOTIDE SEQUENCE [LARGE SCALE GENOMIC DNA]</scope>
</reference>
<gene>
    <name evidence="1" type="ORF">B296_00028356</name>
</gene>
<name>A0A426YEB8_ENSVE</name>
<comment type="caution">
    <text evidence="1">The sequence shown here is derived from an EMBL/GenBank/DDBJ whole genome shotgun (WGS) entry which is preliminary data.</text>
</comment>
<proteinExistence type="predicted"/>
<organism evidence="1 2">
    <name type="scientific">Ensete ventricosum</name>
    <name type="common">Abyssinian banana</name>
    <name type="synonym">Musa ensete</name>
    <dbReference type="NCBI Taxonomy" id="4639"/>
    <lineage>
        <taxon>Eukaryota</taxon>
        <taxon>Viridiplantae</taxon>
        <taxon>Streptophyta</taxon>
        <taxon>Embryophyta</taxon>
        <taxon>Tracheophyta</taxon>
        <taxon>Spermatophyta</taxon>
        <taxon>Magnoliopsida</taxon>
        <taxon>Liliopsida</taxon>
        <taxon>Zingiberales</taxon>
        <taxon>Musaceae</taxon>
        <taxon>Ensete</taxon>
    </lineage>
</organism>
<dbReference type="Proteomes" id="UP000287651">
    <property type="component" value="Unassembled WGS sequence"/>
</dbReference>
<dbReference type="AlphaFoldDB" id="A0A426YEB8"/>